<dbReference type="STRING" id="479435.Kfla_3805"/>
<dbReference type="eggNOG" id="COG0702">
    <property type="taxonomic scope" value="Bacteria"/>
</dbReference>
<proteinExistence type="predicted"/>
<sequence>MARRGRRRLTRGMTILVLGATGKSGRRVVQRLRARGVEVRAGSRSAQTRFDWQDRGTWADAVQGVSAVYLVAPEETEVIEPFVSQAVAAGTGRFVVLSGRGLDQAAGTFGAGMAEAERAVRASGVDWTIVRANNFSQNFTEDLWAAPIEAGRLALPMAEVGEPFVDLEDLADLMAVLLTADGHAGRIYDASGPDALTFAEAAAVISRVAGRPIEYVEISPAQYAEELRAERYPDEAVQSLNAMFALMRAGHLATPADGVEQVLGRKPTPFTAYAERAFRGQG</sequence>
<feature type="domain" description="NmrA-like" evidence="1">
    <location>
        <begin position="14"/>
        <end position="264"/>
    </location>
</feature>
<evidence type="ECO:0000313" key="2">
    <source>
        <dbReference type="EMBL" id="ADB32858.1"/>
    </source>
</evidence>
<reference evidence="3" key="1">
    <citation type="submission" date="2009-09" db="EMBL/GenBank/DDBJ databases">
        <title>The complete genome of Kribbella flavida DSM 17836.</title>
        <authorList>
            <consortium name="US DOE Joint Genome Institute (JGI-PGF)"/>
            <person name="Lucas S."/>
            <person name="Copeland A."/>
            <person name="Lapidus A."/>
            <person name="Glavina del Rio T."/>
            <person name="Dalin E."/>
            <person name="Tice H."/>
            <person name="Bruce D."/>
            <person name="Goodwin L."/>
            <person name="Pitluck S."/>
            <person name="Kyrpides N."/>
            <person name="Mavromatis K."/>
            <person name="Ivanova N."/>
            <person name="Saunders E."/>
            <person name="Brettin T."/>
            <person name="Detter J.C."/>
            <person name="Han C."/>
            <person name="Larimer F."/>
            <person name="Land M."/>
            <person name="Hauser L."/>
            <person name="Markowitz V."/>
            <person name="Cheng J.-F."/>
            <person name="Hugenholtz P."/>
            <person name="Woyke T."/>
            <person name="Wu D."/>
            <person name="Pukall R."/>
            <person name="Klenk H.-P."/>
            <person name="Eisen J.A."/>
        </authorList>
    </citation>
    <scope>NUCLEOTIDE SEQUENCE [LARGE SCALE GENOMIC DNA]</scope>
    <source>
        <strain evidence="3">DSM 17836 / JCM 10339 / NBRC 14399</strain>
    </source>
</reference>
<dbReference type="Gene3D" id="3.40.50.720">
    <property type="entry name" value="NAD(P)-binding Rossmann-like Domain"/>
    <property type="match status" value="1"/>
</dbReference>
<organism evidence="2 3">
    <name type="scientific">Kribbella flavida (strain DSM 17836 / JCM 10339 / NBRC 14399)</name>
    <dbReference type="NCBI Taxonomy" id="479435"/>
    <lineage>
        <taxon>Bacteria</taxon>
        <taxon>Bacillati</taxon>
        <taxon>Actinomycetota</taxon>
        <taxon>Actinomycetes</taxon>
        <taxon>Propionibacteriales</taxon>
        <taxon>Kribbellaceae</taxon>
        <taxon>Kribbella</taxon>
    </lineage>
</organism>
<dbReference type="PANTHER" id="PTHR43162:SF1">
    <property type="entry name" value="PRESTALK A DIFFERENTIATION PROTEIN A"/>
    <property type="match status" value="1"/>
</dbReference>
<evidence type="ECO:0000259" key="1">
    <source>
        <dbReference type="Pfam" id="PF05368"/>
    </source>
</evidence>
<dbReference type="InterPro" id="IPR036291">
    <property type="entry name" value="NAD(P)-bd_dom_sf"/>
</dbReference>
<gene>
    <name evidence="2" type="ordered locus">Kfla_3805</name>
</gene>
<dbReference type="HOGENOM" id="CLU_007383_10_6_11"/>
<name>D2PPT4_KRIFD</name>
<dbReference type="PANTHER" id="PTHR43162">
    <property type="match status" value="1"/>
</dbReference>
<evidence type="ECO:0000313" key="3">
    <source>
        <dbReference type="Proteomes" id="UP000007967"/>
    </source>
</evidence>
<dbReference type="Proteomes" id="UP000007967">
    <property type="component" value="Chromosome"/>
</dbReference>
<dbReference type="Gene3D" id="3.90.25.10">
    <property type="entry name" value="UDP-galactose 4-epimerase, domain 1"/>
    <property type="match status" value="1"/>
</dbReference>
<reference evidence="2 3" key="2">
    <citation type="journal article" date="2010" name="Stand. Genomic Sci.">
        <title>Complete genome sequence of Kribbella flavida type strain (IFO 14399).</title>
        <authorList>
            <person name="Pukall R."/>
            <person name="Lapidus A."/>
            <person name="Glavina Del Rio T."/>
            <person name="Copeland A."/>
            <person name="Tice H."/>
            <person name="Cheng J.-F."/>
            <person name="Lucas S."/>
            <person name="Chen F."/>
            <person name="Nolan M."/>
            <person name="LaButti K."/>
            <person name="Pati A."/>
            <person name="Ivanova N."/>
            <person name="Mavrommatis K."/>
            <person name="Mikhailova N."/>
            <person name="Pitluck S."/>
            <person name="Bruce D."/>
            <person name="Goodwin L."/>
            <person name="Land M."/>
            <person name="Hauser L."/>
            <person name="Chang Y.-J."/>
            <person name="Jeffries C.D."/>
            <person name="Chen A."/>
            <person name="Palaniappan K."/>
            <person name="Chain P."/>
            <person name="Rohde M."/>
            <person name="Goeker M."/>
            <person name="Bristow J."/>
            <person name="Eisen J.A."/>
            <person name="Markowitz V."/>
            <person name="Hugenholtz P."/>
            <person name="Kyrpides N.C."/>
            <person name="Klenk H.-P."/>
            <person name="Brettin T."/>
        </authorList>
    </citation>
    <scope>NUCLEOTIDE SEQUENCE [LARGE SCALE GENOMIC DNA]</scope>
    <source>
        <strain evidence="3">DSM 17836 / JCM 10339 / NBRC 14399</strain>
    </source>
</reference>
<dbReference type="InterPro" id="IPR008030">
    <property type="entry name" value="NmrA-like"/>
</dbReference>
<dbReference type="Pfam" id="PF05368">
    <property type="entry name" value="NmrA"/>
    <property type="match status" value="1"/>
</dbReference>
<protein>
    <submittedName>
        <fullName evidence="2">NmrA family protein</fullName>
    </submittedName>
</protein>
<dbReference type="KEGG" id="kfl:Kfla_3805"/>
<keyword evidence="3" id="KW-1185">Reference proteome</keyword>
<dbReference type="InterPro" id="IPR051604">
    <property type="entry name" value="Ergot_Alk_Oxidoreductase"/>
</dbReference>
<dbReference type="SUPFAM" id="SSF51735">
    <property type="entry name" value="NAD(P)-binding Rossmann-fold domains"/>
    <property type="match status" value="1"/>
</dbReference>
<dbReference type="AlphaFoldDB" id="D2PPT4"/>
<accession>D2PPT4</accession>
<dbReference type="EMBL" id="CP001736">
    <property type="protein sequence ID" value="ADB32858.1"/>
    <property type="molecule type" value="Genomic_DNA"/>
</dbReference>